<evidence type="ECO:0000256" key="2">
    <source>
        <dbReference type="ARBA" id="ARBA00022448"/>
    </source>
</evidence>
<feature type="transmembrane region" description="Helical" evidence="7">
    <location>
        <begin position="102"/>
        <end position="125"/>
    </location>
</feature>
<keyword evidence="2" id="KW-0813">Transport</keyword>
<evidence type="ECO:0000256" key="6">
    <source>
        <dbReference type="SAM" id="MobiDB-lite"/>
    </source>
</evidence>
<sequence>MPGTHPEPRPPQRRPLGLRWRSSTGFIVSTVGMGIFTDMALYCLIVPVLPFMLEDRIHLPEDQIQKQVSNLLAVYAGASVIGSPITGMLADRWGTRRMPFLLGLTSLLLSTILFAFGQTILALTIARALQGLSAAVVWVVGLALLVETVGSENLGSVIGSIYSLMTVGGLISPVLGGALYRHTGYTGVFGVSLAVVVVDFVMRLLVIEPKELVKYDVDCSASKNVNGQPRESESPSPSPPTERTPLLPSSNSSNRSLDDSYVLPPESTFLIRHVPILSLLGRSPRLATALFVGFVQALLMGTFDSTLPVAAKELFGFNSLRAGLLFLSLGTFDLIVGPAAGWAVDKLGPRTVAIAGYTWLLPVTMGFLGVAGARTAGIGTNALSSLSFLAIDGDGPNASTNASSLPVFCVLLSLCGVGMAIVNAPSLVEAGFVVECYHAANPELFGERGPYAQLYGLNGMVWNAGLAVGPLVAGALKGVLGFGGMMAVMGGVCGVAAMAAALFMGERRGKKEGRDGGVQERDVRA</sequence>
<feature type="transmembrane region" description="Helical" evidence="7">
    <location>
        <begin position="161"/>
        <end position="180"/>
    </location>
</feature>
<gene>
    <name evidence="9" type="ORF">J3D65DRAFT_645485</name>
</gene>
<dbReference type="RefSeq" id="XP_066656085.1">
    <property type="nucleotide sequence ID" value="XM_066802213.1"/>
</dbReference>
<evidence type="ECO:0000256" key="4">
    <source>
        <dbReference type="ARBA" id="ARBA00022989"/>
    </source>
</evidence>
<dbReference type="EMBL" id="JBBPEH010000005">
    <property type="protein sequence ID" value="KAK7538398.1"/>
    <property type="molecule type" value="Genomic_DNA"/>
</dbReference>
<feature type="transmembrane region" description="Helical" evidence="7">
    <location>
        <begin position="356"/>
        <end position="383"/>
    </location>
</feature>
<dbReference type="PANTHER" id="PTHR23506:SF37">
    <property type="entry name" value="MAJOR FACILITATOR SUPERFAMILY (MFS) PROFILE DOMAIN-CONTAINING PROTEIN"/>
    <property type="match status" value="1"/>
</dbReference>
<keyword evidence="5 7" id="KW-0472">Membrane</keyword>
<dbReference type="GeneID" id="92035119"/>
<evidence type="ECO:0000313" key="9">
    <source>
        <dbReference type="EMBL" id="KAK7538398.1"/>
    </source>
</evidence>
<feature type="transmembrane region" description="Helical" evidence="7">
    <location>
        <begin position="26"/>
        <end position="52"/>
    </location>
</feature>
<feature type="transmembrane region" description="Helical" evidence="7">
    <location>
        <begin position="186"/>
        <end position="206"/>
    </location>
</feature>
<keyword evidence="10" id="KW-1185">Reference proteome</keyword>
<dbReference type="InterPro" id="IPR011701">
    <property type="entry name" value="MFS"/>
</dbReference>
<dbReference type="InterPro" id="IPR036259">
    <property type="entry name" value="MFS_trans_sf"/>
</dbReference>
<reference evidence="9 10" key="1">
    <citation type="submission" date="2024-04" db="EMBL/GenBank/DDBJ databases">
        <title>Phyllosticta paracitricarpa is synonymous to the EU quarantine fungus P. citricarpa based on phylogenomic analyses.</title>
        <authorList>
            <consortium name="Lawrence Berkeley National Laboratory"/>
            <person name="Van ingen-buijs V.A."/>
            <person name="Van westerhoven A.C."/>
            <person name="Haridas S."/>
            <person name="Skiadas P."/>
            <person name="Martin F."/>
            <person name="Groenewald J.Z."/>
            <person name="Crous P.W."/>
            <person name="Seidl M.F."/>
        </authorList>
    </citation>
    <scope>NUCLEOTIDE SEQUENCE [LARGE SCALE GENOMIC DNA]</scope>
    <source>
        <strain evidence="9 10">CPC 17464</strain>
    </source>
</reference>
<feature type="transmembrane region" description="Helical" evidence="7">
    <location>
        <begin position="131"/>
        <end position="149"/>
    </location>
</feature>
<proteinExistence type="predicted"/>
<evidence type="ECO:0000256" key="5">
    <source>
        <dbReference type="ARBA" id="ARBA00023136"/>
    </source>
</evidence>
<dbReference type="CDD" id="cd17325">
    <property type="entry name" value="MFS_MdtG_SLC18_like"/>
    <property type="match status" value="1"/>
</dbReference>
<feature type="transmembrane region" description="Helical" evidence="7">
    <location>
        <begin position="323"/>
        <end position="344"/>
    </location>
</feature>
<feature type="transmembrane region" description="Helical" evidence="7">
    <location>
        <begin position="286"/>
        <end position="303"/>
    </location>
</feature>
<feature type="transmembrane region" description="Helical" evidence="7">
    <location>
        <begin position="454"/>
        <end position="476"/>
    </location>
</feature>
<dbReference type="SUPFAM" id="SSF103473">
    <property type="entry name" value="MFS general substrate transporter"/>
    <property type="match status" value="1"/>
</dbReference>
<evidence type="ECO:0000256" key="3">
    <source>
        <dbReference type="ARBA" id="ARBA00022692"/>
    </source>
</evidence>
<dbReference type="InterPro" id="IPR020846">
    <property type="entry name" value="MFS_dom"/>
</dbReference>
<dbReference type="Pfam" id="PF07690">
    <property type="entry name" value="MFS_1"/>
    <property type="match status" value="1"/>
</dbReference>
<feature type="compositionally biased region" description="Low complexity" evidence="6">
    <location>
        <begin position="243"/>
        <end position="255"/>
    </location>
</feature>
<evidence type="ECO:0000259" key="8">
    <source>
        <dbReference type="PROSITE" id="PS50850"/>
    </source>
</evidence>
<organism evidence="9 10">
    <name type="scientific">Phyllosticta citribraziliensis</name>
    <dbReference type="NCBI Taxonomy" id="989973"/>
    <lineage>
        <taxon>Eukaryota</taxon>
        <taxon>Fungi</taxon>
        <taxon>Dikarya</taxon>
        <taxon>Ascomycota</taxon>
        <taxon>Pezizomycotina</taxon>
        <taxon>Dothideomycetes</taxon>
        <taxon>Dothideomycetes incertae sedis</taxon>
        <taxon>Botryosphaeriales</taxon>
        <taxon>Phyllostictaceae</taxon>
        <taxon>Phyllosticta</taxon>
    </lineage>
</organism>
<evidence type="ECO:0000256" key="1">
    <source>
        <dbReference type="ARBA" id="ARBA00004141"/>
    </source>
</evidence>
<name>A0ABR1LUQ4_9PEZI</name>
<keyword evidence="3 7" id="KW-0812">Transmembrane</keyword>
<dbReference type="PANTHER" id="PTHR23506">
    <property type="entry name" value="GH10249P"/>
    <property type="match status" value="1"/>
</dbReference>
<evidence type="ECO:0000256" key="7">
    <source>
        <dbReference type="SAM" id="Phobius"/>
    </source>
</evidence>
<comment type="subcellular location">
    <subcellularLocation>
        <location evidence="1">Membrane</location>
        <topology evidence="1">Multi-pass membrane protein</topology>
    </subcellularLocation>
</comment>
<feature type="transmembrane region" description="Helical" evidence="7">
    <location>
        <begin position="482"/>
        <end position="504"/>
    </location>
</feature>
<dbReference type="Gene3D" id="1.20.1250.20">
    <property type="entry name" value="MFS general substrate transporter like domains"/>
    <property type="match status" value="2"/>
</dbReference>
<feature type="transmembrane region" description="Helical" evidence="7">
    <location>
        <begin position="72"/>
        <end position="90"/>
    </location>
</feature>
<keyword evidence="4 7" id="KW-1133">Transmembrane helix</keyword>
<protein>
    <submittedName>
        <fullName evidence="9">Major facilitator superfamily domain-containing protein</fullName>
    </submittedName>
</protein>
<dbReference type="PROSITE" id="PS50850">
    <property type="entry name" value="MFS"/>
    <property type="match status" value="1"/>
</dbReference>
<evidence type="ECO:0000313" key="10">
    <source>
        <dbReference type="Proteomes" id="UP001360953"/>
    </source>
</evidence>
<feature type="region of interest" description="Disordered" evidence="6">
    <location>
        <begin position="223"/>
        <end position="257"/>
    </location>
</feature>
<comment type="caution">
    <text evidence="9">The sequence shown here is derived from an EMBL/GenBank/DDBJ whole genome shotgun (WGS) entry which is preliminary data.</text>
</comment>
<feature type="domain" description="Major facilitator superfamily (MFS) profile" evidence="8">
    <location>
        <begin position="27"/>
        <end position="508"/>
    </location>
</feature>
<dbReference type="Proteomes" id="UP001360953">
    <property type="component" value="Unassembled WGS sequence"/>
</dbReference>
<accession>A0ABR1LUQ4</accession>
<dbReference type="InterPro" id="IPR050930">
    <property type="entry name" value="MFS_Vesicular_Transporter"/>
</dbReference>